<comment type="caution">
    <text evidence="1">The sequence shown here is derived from an EMBL/GenBank/DDBJ whole genome shotgun (WGS) entry which is preliminary data.</text>
</comment>
<dbReference type="SUPFAM" id="SSF52266">
    <property type="entry name" value="SGNH hydrolase"/>
    <property type="match status" value="1"/>
</dbReference>
<organism evidence="1 2">
    <name type="scientific">Batillaria attramentaria</name>
    <dbReference type="NCBI Taxonomy" id="370345"/>
    <lineage>
        <taxon>Eukaryota</taxon>
        <taxon>Metazoa</taxon>
        <taxon>Spiralia</taxon>
        <taxon>Lophotrochozoa</taxon>
        <taxon>Mollusca</taxon>
        <taxon>Gastropoda</taxon>
        <taxon>Caenogastropoda</taxon>
        <taxon>Sorbeoconcha</taxon>
        <taxon>Cerithioidea</taxon>
        <taxon>Batillariidae</taxon>
        <taxon>Batillaria</taxon>
    </lineage>
</organism>
<dbReference type="AlphaFoldDB" id="A0ABD0J8S7"/>
<name>A0ABD0J8S7_9CAEN</name>
<evidence type="ECO:0000313" key="2">
    <source>
        <dbReference type="Proteomes" id="UP001519460"/>
    </source>
</evidence>
<feature type="non-terminal residue" evidence="1">
    <location>
        <position position="1"/>
    </location>
</feature>
<feature type="non-terminal residue" evidence="1">
    <location>
        <position position="86"/>
    </location>
</feature>
<gene>
    <name evidence="1" type="ORF">BaRGS_00037466</name>
</gene>
<accession>A0ABD0J8S7</accession>
<keyword evidence="2" id="KW-1185">Reference proteome</keyword>
<dbReference type="Proteomes" id="UP001519460">
    <property type="component" value="Unassembled WGS sequence"/>
</dbReference>
<dbReference type="InterPro" id="IPR036514">
    <property type="entry name" value="SGNH_hydro_sf"/>
</dbReference>
<reference evidence="1 2" key="1">
    <citation type="journal article" date="2023" name="Sci. Data">
        <title>Genome assembly of the Korean intertidal mud-creeper Batillaria attramentaria.</title>
        <authorList>
            <person name="Patra A.K."/>
            <person name="Ho P.T."/>
            <person name="Jun S."/>
            <person name="Lee S.J."/>
            <person name="Kim Y."/>
            <person name="Won Y.J."/>
        </authorList>
    </citation>
    <scope>NUCLEOTIDE SEQUENCE [LARGE SCALE GENOMIC DNA]</scope>
    <source>
        <strain evidence="1">Wonlab-2016</strain>
    </source>
</reference>
<evidence type="ECO:0000313" key="1">
    <source>
        <dbReference type="EMBL" id="KAK7465979.1"/>
    </source>
</evidence>
<evidence type="ECO:0008006" key="3">
    <source>
        <dbReference type="Google" id="ProtNLM"/>
    </source>
</evidence>
<dbReference type="Gene3D" id="3.40.50.1110">
    <property type="entry name" value="SGNH hydrolase"/>
    <property type="match status" value="1"/>
</dbReference>
<sequence length="86" mass="9347">ATLNSLQQSLTGCKPRSDIEKVVVHVGGNDLDSLDTDTSDDLTTPLSQLLSELRRVFPSAHIGFTTILPRKRISLARTSNANTLLD</sequence>
<protein>
    <recommendedName>
        <fullName evidence="3">SGNH hydrolase-type esterase domain-containing protein</fullName>
    </recommendedName>
</protein>
<proteinExistence type="predicted"/>
<dbReference type="EMBL" id="JACVVK020000562">
    <property type="protein sequence ID" value="KAK7465979.1"/>
    <property type="molecule type" value="Genomic_DNA"/>
</dbReference>